<keyword evidence="2" id="KW-0238">DNA-binding</keyword>
<dbReference type="PROSITE" id="PS51078">
    <property type="entry name" value="ICLR_ED"/>
    <property type="match status" value="1"/>
</dbReference>
<dbReference type="InterPro" id="IPR005471">
    <property type="entry name" value="Tscrpt_reg_IclR_N"/>
</dbReference>
<dbReference type="Gene3D" id="3.30.450.40">
    <property type="match status" value="1"/>
</dbReference>
<sequence length="261" mass="27516">MVGEARPRDEFVQSLARGLSVIAAFDADHPSMTLSEVAAQTALSRAAARRFLHTLVELGYVHTDGRGFALTPQVLRLGTSYLSGLGLPAIAQPHLERLSGVVGESTSAAVLDGRDIVYVARAATRRIMSVGITVGTRFPAYATSMGRVLLASLDPGDLDAYLSAVEMPPLTDRTIKDPSALRDEIDTVRRQGWCVVDQELEAGLRSVAVAVRRGGRAVAAVNVSTSVAASDVASLTEQHLEPLRATAVAIGADLDASLLFG</sequence>
<protein>
    <submittedName>
        <fullName evidence="6">IclR family transcriptional regulator</fullName>
    </submittedName>
</protein>
<dbReference type="InterPro" id="IPR036390">
    <property type="entry name" value="WH_DNA-bd_sf"/>
</dbReference>
<evidence type="ECO:0000313" key="6">
    <source>
        <dbReference type="EMBL" id="REK72894.1"/>
    </source>
</evidence>
<dbReference type="OrthoDB" id="4068713at2"/>
<dbReference type="GO" id="GO:0045893">
    <property type="term" value="P:positive regulation of DNA-templated transcription"/>
    <property type="evidence" value="ECO:0007669"/>
    <property type="project" value="InterPro"/>
</dbReference>
<keyword evidence="3" id="KW-0804">Transcription</keyword>
<dbReference type="GO" id="GO:0003700">
    <property type="term" value="F:DNA-binding transcription factor activity"/>
    <property type="evidence" value="ECO:0007669"/>
    <property type="project" value="TreeGrafter"/>
</dbReference>
<dbReference type="NCBIfam" id="TIGR02431">
    <property type="entry name" value="pcaR_pcaU"/>
    <property type="match status" value="1"/>
</dbReference>
<feature type="domain" description="HTH iclR-type" evidence="4">
    <location>
        <begin position="12"/>
        <end position="72"/>
    </location>
</feature>
<feature type="domain" description="IclR-ED" evidence="5">
    <location>
        <begin position="73"/>
        <end position="256"/>
    </location>
</feature>
<dbReference type="InterPro" id="IPR050707">
    <property type="entry name" value="HTH_MetabolicPath_Reg"/>
</dbReference>
<organism evidence="6 7">
    <name type="scientific">Aeromicrobium endophyticum</name>
    <dbReference type="NCBI Taxonomy" id="2292704"/>
    <lineage>
        <taxon>Bacteria</taxon>
        <taxon>Bacillati</taxon>
        <taxon>Actinomycetota</taxon>
        <taxon>Actinomycetes</taxon>
        <taxon>Propionibacteriales</taxon>
        <taxon>Nocardioidaceae</taxon>
        <taxon>Aeromicrobium</taxon>
    </lineage>
</organism>
<dbReference type="SMART" id="SM00346">
    <property type="entry name" value="HTH_ICLR"/>
    <property type="match status" value="1"/>
</dbReference>
<dbReference type="PROSITE" id="PS51077">
    <property type="entry name" value="HTH_ICLR"/>
    <property type="match status" value="1"/>
</dbReference>
<dbReference type="EMBL" id="QUBR01000001">
    <property type="protein sequence ID" value="REK72894.1"/>
    <property type="molecule type" value="Genomic_DNA"/>
</dbReference>
<dbReference type="Proteomes" id="UP000265581">
    <property type="component" value="Unassembled WGS sequence"/>
</dbReference>
<evidence type="ECO:0000313" key="7">
    <source>
        <dbReference type="Proteomes" id="UP000265581"/>
    </source>
</evidence>
<dbReference type="Pfam" id="PF01614">
    <property type="entry name" value="IclR_C"/>
    <property type="match status" value="1"/>
</dbReference>
<accession>A0A371PAB9</accession>
<dbReference type="GO" id="GO:0045892">
    <property type="term" value="P:negative regulation of DNA-templated transcription"/>
    <property type="evidence" value="ECO:0007669"/>
    <property type="project" value="TreeGrafter"/>
</dbReference>
<evidence type="ECO:0000256" key="1">
    <source>
        <dbReference type="ARBA" id="ARBA00023015"/>
    </source>
</evidence>
<dbReference type="PANTHER" id="PTHR30136:SF34">
    <property type="entry name" value="TRANSCRIPTIONAL REGULATOR"/>
    <property type="match status" value="1"/>
</dbReference>
<comment type="caution">
    <text evidence="6">The sequence shown here is derived from an EMBL/GenBank/DDBJ whole genome shotgun (WGS) entry which is preliminary data.</text>
</comment>
<dbReference type="GO" id="GO:0003677">
    <property type="term" value="F:DNA binding"/>
    <property type="evidence" value="ECO:0007669"/>
    <property type="project" value="UniProtKB-KW"/>
</dbReference>
<dbReference type="SUPFAM" id="SSF46785">
    <property type="entry name" value="Winged helix' DNA-binding domain"/>
    <property type="match status" value="1"/>
</dbReference>
<keyword evidence="1" id="KW-0805">Transcription regulation</keyword>
<dbReference type="SUPFAM" id="SSF55781">
    <property type="entry name" value="GAF domain-like"/>
    <property type="match status" value="1"/>
</dbReference>
<evidence type="ECO:0000259" key="4">
    <source>
        <dbReference type="PROSITE" id="PS51077"/>
    </source>
</evidence>
<dbReference type="AlphaFoldDB" id="A0A371PAB9"/>
<keyword evidence="7" id="KW-1185">Reference proteome</keyword>
<dbReference type="InterPro" id="IPR012794">
    <property type="entry name" value="PcaR_PcaU"/>
</dbReference>
<dbReference type="Pfam" id="PF09339">
    <property type="entry name" value="HTH_IclR"/>
    <property type="match status" value="1"/>
</dbReference>
<gene>
    <name evidence="6" type="ORF">DX116_04670</name>
</gene>
<dbReference type="Gene3D" id="1.10.10.10">
    <property type="entry name" value="Winged helix-like DNA-binding domain superfamily/Winged helix DNA-binding domain"/>
    <property type="match status" value="1"/>
</dbReference>
<evidence type="ECO:0000259" key="5">
    <source>
        <dbReference type="PROSITE" id="PS51078"/>
    </source>
</evidence>
<proteinExistence type="predicted"/>
<dbReference type="InterPro" id="IPR014757">
    <property type="entry name" value="Tscrpt_reg_IclR_C"/>
</dbReference>
<dbReference type="GO" id="GO:0046278">
    <property type="term" value="P:3,4-dihydroxybenzoate metabolic process"/>
    <property type="evidence" value="ECO:0007669"/>
    <property type="project" value="InterPro"/>
</dbReference>
<evidence type="ECO:0000256" key="2">
    <source>
        <dbReference type="ARBA" id="ARBA00023125"/>
    </source>
</evidence>
<dbReference type="PANTHER" id="PTHR30136">
    <property type="entry name" value="HELIX-TURN-HELIX TRANSCRIPTIONAL REGULATOR, ICLR FAMILY"/>
    <property type="match status" value="1"/>
</dbReference>
<name>A0A371PAB9_9ACTN</name>
<evidence type="ECO:0000256" key="3">
    <source>
        <dbReference type="ARBA" id="ARBA00023163"/>
    </source>
</evidence>
<dbReference type="RefSeq" id="WP_119703008.1">
    <property type="nucleotide sequence ID" value="NZ_JBHSOI010000001.1"/>
</dbReference>
<dbReference type="InterPro" id="IPR036388">
    <property type="entry name" value="WH-like_DNA-bd_sf"/>
</dbReference>
<dbReference type="InterPro" id="IPR029016">
    <property type="entry name" value="GAF-like_dom_sf"/>
</dbReference>
<reference evidence="6 7" key="1">
    <citation type="submission" date="2018-08" db="EMBL/GenBank/DDBJ databases">
        <title>Aeromicrobium sp. M2KJ-4, whole genome shotgun sequence.</title>
        <authorList>
            <person name="Tuo L."/>
        </authorList>
    </citation>
    <scope>NUCLEOTIDE SEQUENCE [LARGE SCALE GENOMIC DNA]</scope>
    <source>
        <strain evidence="6 7">M2KJ-4</strain>
    </source>
</reference>